<dbReference type="VEuPathDB" id="FungiDB:AJ78_05742"/>
<evidence type="ECO:0000256" key="2">
    <source>
        <dbReference type="ARBA" id="ARBA00022483"/>
    </source>
</evidence>
<dbReference type="GO" id="GO:0019905">
    <property type="term" value="F:syntaxin binding"/>
    <property type="evidence" value="ECO:0007669"/>
    <property type="project" value="TreeGrafter"/>
</dbReference>
<comment type="similarity">
    <text evidence="1">Belongs to the WD repeat L(2)GL family.</text>
</comment>
<dbReference type="Pfam" id="PF08596">
    <property type="entry name" value="Lgl_C"/>
    <property type="match status" value="1"/>
</dbReference>
<dbReference type="GO" id="GO:0045159">
    <property type="term" value="F:myosin II binding"/>
    <property type="evidence" value="ECO:0007669"/>
    <property type="project" value="TreeGrafter"/>
</dbReference>
<evidence type="ECO:0000259" key="6">
    <source>
        <dbReference type="Pfam" id="PF08596"/>
    </source>
</evidence>
<dbReference type="GO" id="GO:0006893">
    <property type="term" value="P:Golgi to plasma membrane transport"/>
    <property type="evidence" value="ECO:0007669"/>
    <property type="project" value="TreeGrafter"/>
</dbReference>
<dbReference type="PANTHER" id="PTHR10241">
    <property type="entry name" value="LETHAL 2 GIANT LARVAE PROTEIN"/>
    <property type="match status" value="1"/>
</dbReference>
<dbReference type="SUPFAM" id="SSF50978">
    <property type="entry name" value="WD40 repeat-like"/>
    <property type="match status" value="1"/>
</dbReference>
<dbReference type="InterPro" id="IPR036322">
    <property type="entry name" value="WD40_repeat_dom_sf"/>
</dbReference>
<dbReference type="SUPFAM" id="SSF56112">
    <property type="entry name" value="Protein kinase-like (PK-like)"/>
    <property type="match status" value="1"/>
</dbReference>
<dbReference type="GO" id="GO:0005737">
    <property type="term" value="C:cytoplasm"/>
    <property type="evidence" value="ECO:0007669"/>
    <property type="project" value="TreeGrafter"/>
</dbReference>
<dbReference type="InterPro" id="IPR001680">
    <property type="entry name" value="WD40_rpt"/>
</dbReference>
<evidence type="ECO:0000256" key="3">
    <source>
        <dbReference type="PROSITE-ProRule" id="PRU00221"/>
    </source>
</evidence>
<dbReference type="STRING" id="1447872.A0A1J9PCS7"/>
<accession>A0A1J9PCS7</accession>
<dbReference type="InterPro" id="IPR013905">
    <property type="entry name" value="Lgl_C_dom"/>
</dbReference>
<dbReference type="InterPro" id="IPR002575">
    <property type="entry name" value="Aminoglycoside_PTrfase"/>
</dbReference>
<keyword evidence="3" id="KW-0853">WD repeat</keyword>
<proteinExistence type="inferred from homology"/>
<reference evidence="7 8" key="1">
    <citation type="submission" date="2015-07" db="EMBL/GenBank/DDBJ databases">
        <title>Emmonsia species relationships and genome sequence.</title>
        <authorList>
            <consortium name="The Broad Institute Genomics Platform"/>
            <person name="Cuomo C.A."/>
            <person name="Munoz J.F."/>
            <person name="Imamovic A."/>
            <person name="Priest M.E."/>
            <person name="Young S."/>
            <person name="Clay O.K."/>
            <person name="McEwen J.G."/>
        </authorList>
    </citation>
    <scope>NUCLEOTIDE SEQUENCE [LARGE SCALE GENOMIC DNA]</scope>
    <source>
        <strain evidence="7 8">UAMH 9510</strain>
    </source>
</reference>
<organism evidence="7 8">
    <name type="scientific">Emergomyces pasteurianus Ep9510</name>
    <dbReference type="NCBI Taxonomy" id="1447872"/>
    <lineage>
        <taxon>Eukaryota</taxon>
        <taxon>Fungi</taxon>
        <taxon>Dikarya</taxon>
        <taxon>Ascomycota</taxon>
        <taxon>Pezizomycotina</taxon>
        <taxon>Eurotiomycetes</taxon>
        <taxon>Eurotiomycetidae</taxon>
        <taxon>Onygenales</taxon>
        <taxon>Ajellomycetaceae</taxon>
        <taxon>Emergomyces</taxon>
    </lineage>
</organism>
<dbReference type="GO" id="GO:0005096">
    <property type="term" value="F:GTPase activator activity"/>
    <property type="evidence" value="ECO:0007669"/>
    <property type="project" value="TreeGrafter"/>
</dbReference>
<dbReference type="PROSITE" id="PS50082">
    <property type="entry name" value="WD_REPEATS_2"/>
    <property type="match status" value="1"/>
</dbReference>
<dbReference type="FunFam" id="2.130.10.10:FF:000848">
    <property type="entry name" value="SNARE-dependent exocytosis protein (Sro7), putative"/>
    <property type="match status" value="1"/>
</dbReference>
<feature type="domain" description="Lethal giant larvae (Lgl)-like C-terminal" evidence="6">
    <location>
        <begin position="851"/>
        <end position="1239"/>
    </location>
</feature>
<dbReference type="InterPro" id="IPR015943">
    <property type="entry name" value="WD40/YVTN_repeat-like_dom_sf"/>
</dbReference>
<sequence length="1334" mass="146796">MPLYIPESETKNRPDFAMFQTLIQTLIQPIFPSARVLDYKPLHDNVYPCYLLKLSNGLELTVKAGPRQLATLLRQEKYSLGTEAAVLSLLASRNSPYIPRLFGFDVLKFSPKTPFLLKQALRGVPLNEIESSSISTADRNRIDEQLGRMVKLLGQFTSTQFGNVHSVAQGEGRHSWKHAFLIFIESILCDAEDMFISLPYAEIRHHILRLSPALGAVTEPRLVVVNLGDSSNVLVDQDTKELTGFVDFSDAVWGDVMMAEIFENPSPALLNGYGSSQMQMDDELLRIRLLLYSCYRQIWRIVKQYYRNRQDDEEMRARRGLTTVLAEIKPYTEPNMAHFLRGKQSGIHGDLSAGLAPEHFILDDVARYGINSRISALAYDPIQSLLAVGTSETQYGNGQIYIFGQERVSVVFTLPRKASVNILQFCTDKIVSVDSKHELCVFSLETRKQLAAYTPPGHVTALLTDPSLEYAFVGLQSGDLITYDLDRLMIAPFRLPNLWKERSPRSRLLPIVSLAFHPRDIGKLLIGYLEGAVTFSIKMNAPVKYFQYEVPPGAPGGDSDPSSAREVRRPRLTKALWHPTGTFILTAHDDSSLVFWDPKDGRIVMARTLADVDVNKPGTVASPSSPAGTFSLNEPIFQVAWCCKQNPDDTGLLIAGGRPTTEMNKSLTFFDLGPTPNYQTSSWQVLSNHLAKPRHENKLPTPPGAEVVDFVLVPRSSPFFANAQDPIAVITLLSSGELVTLSFPSGHPISPTNMLHLSLSFVHPFVNKIALSYVDRTRWLGWREKRAHGPSIVIGGAAAKKPMKRYENRDIIQTAHADGIIRMWDSGHDDHIENPSTIQVDLARAVGRFDNVEVSAMSLAGAAGEFSVGLKSGEVAIFKWGRNPNEGRDLPLGENGGPGQLCDISRRADPGLREGFIPLVLLNQRQGPVTALEHSDVGFICVGFQSGSLAFIDLRGPSVIFTAKASDFARPHKRLSIRKSHHTPTEATPEWPTAIKFAVMSLEGEDYSSILCLVGTSKGNFATFKILPSGGTYAVSFAGSRNVDDKVLSICPLNAETGSPALASQDAVSNLRNGYKVNGVVIAVTPSGCRMFKPASAKGADKDWDDFLCDYATVVRVEERSSLVGVFGDGRARAYSIPGLKEIASAPIDKILDMRRVGEAVISPSGDVIGWAGPSELAMVSLWGAGLPLRRCDDAIYNPGLSAPSRPTISNLQWISGTQYVTPADMDLLIGGPDRPPSKHMIEQMRQEEMSRQSGLRGPLQGSNTSQTQGASEEGYWAYMQRQVQQRTENLNIMGDSMDRLQESSSGWADDVNKYVKNQKKKAVLGAIGSKFGF</sequence>
<dbReference type="SUPFAM" id="SSF50998">
    <property type="entry name" value="Quinoprotein alcohol dehydrogenase-like"/>
    <property type="match status" value="1"/>
</dbReference>
<keyword evidence="8" id="KW-1185">Reference proteome</keyword>
<evidence type="ECO:0000256" key="4">
    <source>
        <dbReference type="SAM" id="MobiDB-lite"/>
    </source>
</evidence>
<evidence type="ECO:0000259" key="5">
    <source>
        <dbReference type="Pfam" id="PF01636"/>
    </source>
</evidence>
<dbReference type="InterPro" id="IPR011009">
    <property type="entry name" value="Kinase-like_dom_sf"/>
</dbReference>
<dbReference type="EMBL" id="LGRN01000263">
    <property type="protein sequence ID" value="OJD13846.1"/>
    <property type="molecule type" value="Genomic_DNA"/>
</dbReference>
<name>A0A1J9PCS7_9EURO</name>
<dbReference type="InterPro" id="IPR011047">
    <property type="entry name" value="Quinoprotein_ADH-like_sf"/>
</dbReference>
<keyword evidence="2" id="KW-0268">Exocytosis</keyword>
<gene>
    <name evidence="7" type="ORF">AJ78_05742</name>
</gene>
<dbReference type="Proteomes" id="UP000182235">
    <property type="component" value="Unassembled WGS sequence"/>
</dbReference>
<evidence type="ECO:0000313" key="7">
    <source>
        <dbReference type="EMBL" id="OJD13846.1"/>
    </source>
</evidence>
<evidence type="ECO:0000313" key="8">
    <source>
        <dbReference type="Proteomes" id="UP000182235"/>
    </source>
</evidence>
<evidence type="ECO:0000256" key="1">
    <source>
        <dbReference type="ARBA" id="ARBA00008070"/>
    </source>
</evidence>
<dbReference type="GO" id="GO:0006887">
    <property type="term" value="P:exocytosis"/>
    <property type="evidence" value="ECO:0007669"/>
    <property type="project" value="UniProtKB-KW"/>
</dbReference>
<feature type="compositionally biased region" description="Polar residues" evidence="4">
    <location>
        <begin position="1261"/>
        <end position="1271"/>
    </location>
</feature>
<dbReference type="Pfam" id="PF01636">
    <property type="entry name" value="APH"/>
    <property type="match status" value="1"/>
</dbReference>
<feature type="region of interest" description="Disordered" evidence="4">
    <location>
        <begin position="1247"/>
        <end position="1271"/>
    </location>
</feature>
<dbReference type="GO" id="GO:0005886">
    <property type="term" value="C:plasma membrane"/>
    <property type="evidence" value="ECO:0007669"/>
    <property type="project" value="TreeGrafter"/>
</dbReference>
<dbReference type="PANTHER" id="PTHR10241:SF25">
    <property type="entry name" value="TOMOSYN, ISOFORM C"/>
    <property type="match status" value="1"/>
</dbReference>
<dbReference type="OrthoDB" id="19944at2759"/>
<dbReference type="Gene3D" id="2.130.10.10">
    <property type="entry name" value="YVTN repeat-like/Quinoprotein amine dehydrogenase"/>
    <property type="match status" value="2"/>
</dbReference>
<feature type="domain" description="Aminoglycoside phosphotransferase" evidence="5">
    <location>
        <begin position="80"/>
        <end position="257"/>
    </location>
</feature>
<protein>
    <submittedName>
        <fullName evidence="7">Uncharacterized protein</fullName>
    </submittedName>
</protein>
<feature type="repeat" description="WD" evidence="3">
    <location>
        <begin position="577"/>
        <end position="606"/>
    </location>
</feature>
<comment type="caution">
    <text evidence="7">The sequence shown here is derived from an EMBL/GenBank/DDBJ whole genome shotgun (WGS) entry which is preliminary data.</text>
</comment>